<evidence type="ECO:0000256" key="3">
    <source>
        <dbReference type="ARBA" id="ARBA00012438"/>
    </source>
</evidence>
<comment type="caution">
    <text evidence="12">The sequence shown here is derived from an EMBL/GenBank/DDBJ whole genome shotgun (WGS) entry which is preliminary data.</text>
</comment>
<evidence type="ECO:0000256" key="6">
    <source>
        <dbReference type="ARBA" id="ARBA00022777"/>
    </source>
</evidence>
<dbReference type="SUPFAM" id="SSF55781">
    <property type="entry name" value="GAF domain-like"/>
    <property type="match status" value="1"/>
</dbReference>
<dbReference type="Proteomes" id="UP000294830">
    <property type="component" value="Unassembled WGS sequence"/>
</dbReference>
<dbReference type="PANTHER" id="PTHR45528:SF10">
    <property type="entry name" value="METHYL-ACCEPTING CHEMOTAXIS PROTEIN"/>
    <property type="match status" value="1"/>
</dbReference>
<feature type="coiled-coil region" evidence="8">
    <location>
        <begin position="613"/>
        <end position="651"/>
    </location>
</feature>
<keyword evidence="9" id="KW-0812">Transmembrane</keyword>
<feature type="domain" description="PAC" evidence="10">
    <location>
        <begin position="740"/>
        <end position="792"/>
    </location>
</feature>
<keyword evidence="7 9" id="KW-0472">Membrane</keyword>
<accession>A0A4R2EUK2</accession>
<dbReference type="PROSITE" id="PS50113">
    <property type="entry name" value="PAC"/>
    <property type="match status" value="1"/>
</dbReference>
<keyword evidence="5" id="KW-0808">Transferase</keyword>
<evidence type="ECO:0000259" key="10">
    <source>
        <dbReference type="PROSITE" id="PS50113"/>
    </source>
</evidence>
<dbReference type="InterPro" id="IPR029016">
    <property type="entry name" value="GAF-like_dom_sf"/>
</dbReference>
<keyword evidence="8" id="KW-0175">Coiled coil</keyword>
<evidence type="ECO:0000256" key="7">
    <source>
        <dbReference type="ARBA" id="ARBA00023136"/>
    </source>
</evidence>
<evidence type="ECO:0000256" key="2">
    <source>
        <dbReference type="ARBA" id="ARBA00004141"/>
    </source>
</evidence>
<dbReference type="InterPro" id="IPR000700">
    <property type="entry name" value="PAS-assoc_C"/>
</dbReference>
<dbReference type="CDD" id="cd06225">
    <property type="entry name" value="HAMP"/>
    <property type="match status" value="1"/>
</dbReference>
<dbReference type="Pfam" id="PF00672">
    <property type="entry name" value="HAMP"/>
    <property type="match status" value="1"/>
</dbReference>
<dbReference type="InterPro" id="IPR035965">
    <property type="entry name" value="PAS-like_dom_sf"/>
</dbReference>
<evidence type="ECO:0000256" key="5">
    <source>
        <dbReference type="ARBA" id="ARBA00022679"/>
    </source>
</evidence>
<dbReference type="InterPro" id="IPR003018">
    <property type="entry name" value="GAF"/>
</dbReference>
<evidence type="ECO:0000256" key="8">
    <source>
        <dbReference type="SAM" id="Coils"/>
    </source>
</evidence>
<dbReference type="Gene3D" id="6.10.340.10">
    <property type="match status" value="1"/>
</dbReference>
<keyword evidence="4" id="KW-0597">Phosphoprotein</keyword>
<feature type="transmembrane region" description="Helical" evidence="9">
    <location>
        <begin position="319"/>
        <end position="341"/>
    </location>
</feature>
<dbReference type="Gene3D" id="3.30.450.20">
    <property type="entry name" value="PAS domain"/>
    <property type="match status" value="3"/>
</dbReference>
<evidence type="ECO:0000259" key="11">
    <source>
        <dbReference type="PROSITE" id="PS50885"/>
    </source>
</evidence>
<feature type="transmembrane region" description="Helical" evidence="9">
    <location>
        <begin position="16"/>
        <end position="37"/>
    </location>
</feature>
<dbReference type="SUPFAM" id="SSF55785">
    <property type="entry name" value="PYP-like sensor domain (PAS domain)"/>
    <property type="match status" value="1"/>
</dbReference>
<evidence type="ECO:0000256" key="4">
    <source>
        <dbReference type="ARBA" id="ARBA00022553"/>
    </source>
</evidence>
<dbReference type="Pfam" id="PF13185">
    <property type="entry name" value="GAF_2"/>
    <property type="match status" value="1"/>
</dbReference>
<evidence type="ECO:0000313" key="13">
    <source>
        <dbReference type="Proteomes" id="UP000294830"/>
    </source>
</evidence>
<evidence type="ECO:0000313" key="12">
    <source>
        <dbReference type="EMBL" id="TCN72267.1"/>
    </source>
</evidence>
<dbReference type="EMBL" id="SLWB01000002">
    <property type="protein sequence ID" value="TCN72267.1"/>
    <property type="molecule type" value="Genomic_DNA"/>
</dbReference>
<dbReference type="InterPro" id="IPR000014">
    <property type="entry name" value="PAS"/>
</dbReference>
<dbReference type="AlphaFoldDB" id="A0A4R2EUK2"/>
<dbReference type="InterPro" id="IPR050398">
    <property type="entry name" value="HssS/ArlS-like"/>
</dbReference>
<feature type="domain" description="HAMP" evidence="11">
    <location>
        <begin position="342"/>
        <end position="396"/>
    </location>
</feature>
<dbReference type="InterPro" id="IPR013656">
    <property type="entry name" value="PAS_4"/>
</dbReference>
<dbReference type="Gene3D" id="3.30.450.40">
    <property type="match status" value="1"/>
</dbReference>
<dbReference type="PANTHER" id="PTHR45528">
    <property type="entry name" value="SENSOR HISTIDINE KINASE CPXA"/>
    <property type="match status" value="1"/>
</dbReference>
<dbReference type="CDD" id="cd12912">
    <property type="entry name" value="PDC2_MCP_like"/>
    <property type="match status" value="1"/>
</dbReference>
<sequence>MLNRGKSLSIRTKMHFYIGLSVAVIMLLSFAYFIAALRSNTRANATQMAVEQVKGYSFQLQKITNQALGFSESLASSVAYMFDKRMVNREDLIKLLLQNSAANNQAYTCIWVSLEHSAITSGYTKQSGRRSYLSVPFSNIPVMVVDKDTASFDPNSLYYQVKNSGKPDVKDPYFYNYYNSSSEQLLITTLGCPVVYNGQAKGVAGVDIALDEYQKVVDNVRIFPGTSAFLVSQSGFVAAHSNKLMVGKSYESTIEGKRTELALGTILSSNDITQTFTEIGGKSYFVVVAPIPMGDRGTRWVLGVVIPSSEIFAQSRKSVFIAILVCLLGLVITYFAINYLAKSIAKPLGDVTSSIKLLASGAVNKSKLLNVNTGDEMQEIAGSLNVLVDGLNRTALFAQEIGRGNLSLSHKLLGENDIIGASLEEMRSSLIKAKEAEEMRRVEEEKNHWANQGYAEFSGLLRQNGNNVKELSFSVVSNLVKYLGLVQGGMFILNETDQSDRYLEMVACFAYNRRKLMSRRFELGEGLVGRCFDEAETIYLLEIPDGYISITSGLGDAKPKCLLLVPLKVNSEVNGVIELASLSPIEEYKVKFVEKVAESIASTMASVRVNVHTAELLERTQQQAEEMAAQEEEMRQNLEELQSTQDEMLRIHSEQLKMQDKLALEQNLLRNLLDSTQEVIYFKGLDGRYIKASRAKLAMHGFTSEEQIIGKSDRELYGDKFDVNFENEEKEIIRTGKGVVDILEKVEGADGSVTWLSVSKLPIFDKEGGVVGIWISYHDVTKMVLLEEKVSRLAASEGNLLH</sequence>
<protein>
    <recommendedName>
        <fullName evidence="3">histidine kinase</fullName>
        <ecNumber evidence="3">2.7.13.3</ecNumber>
    </recommendedName>
</protein>
<keyword evidence="13" id="KW-1185">Reference proteome</keyword>
<keyword evidence="6" id="KW-0418">Kinase</keyword>
<reference evidence="12 13" key="1">
    <citation type="submission" date="2019-03" db="EMBL/GenBank/DDBJ databases">
        <title>Genomic Encyclopedia of Archaeal and Bacterial Type Strains, Phase II (KMG-II): from individual species to whole genera.</title>
        <authorList>
            <person name="Goeker M."/>
        </authorList>
    </citation>
    <scope>NUCLEOTIDE SEQUENCE [LARGE SCALE GENOMIC DNA]</scope>
    <source>
        <strain evidence="12 13">RL-C</strain>
    </source>
</reference>
<dbReference type="Pfam" id="PF08448">
    <property type="entry name" value="PAS_4"/>
    <property type="match status" value="1"/>
</dbReference>
<proteinExistence type="predicted"/>
<dbReference type="EC" id="2.7.13.3" evidence="3"/>
<evidence type="ECO:0000256" key="1">
    <source>
        <dbReference type="ARBA" id="ARBA00000085"/>
    </source>
</evidence>
<comment type="catalytic activity">
    <reaction evidence="1">
        <text>ATP + protein L-histidine = ADP + protein N-phospho-L-histidine.</text>
        <dbReference type="EC" id="2.7.13.3"/>
    </reaction>
</comment>
<name>A0A4R2EUK2_9BACT</name>
<evidence type="ECO:0000256" key="9">
    <source>
        <dbReference type="SAM" id="Phobius"/>
    </source>
</evidence>
<organism evidence="12 13">
    <name type="scientific">Acetobacteroides hydrogenigenes</name>
    <dbReference type="NCBI Taxonomy" id="979970"/>
    <lineage>
        <taxon>Bacteria</taxon>
        <taxon>Pseudomonadati</taxon>
        <taxon>Bacteroidota</taxon>
        <taxon>Bacteroidia</taxon>
        <taxon>Bacteroidales</taxon>
        <taxon>Rikenellaceae</taxon>
        <taxon>Acetobacteroides</taxon>
    </lineage>
</organism>
<dbReference type="GO" id="GO:0000155">
    <property type="term" value="F:phosphorelay sensor kinase activity"/>
    <property type="evidence" value="ECO:0007669"/>
    <property type="project" value="TreeGrafter"/>
</dbReference>
<keyword evidence="9" id="KW-1133">Transmembrane helix</keyword>
<dbReference type="InterPro" id="IPR003660">
    <property type="entry name" value="HAMP_dom"/>
</dbReference>
<comment type="subcellular location">
    <subcellularLocation>
        <location evidence="2">Membrane</location>
        <topology evidence="2">Multi-pass membrane protein</topology>
    </subcellularLocation>
</comment>
<dbReference type="GO" id="GO:0005886">
    <property type="term" value="C:plasma membrane"/>
    <property type="evidence" value="ECO:0007669"/>
    <property type="project" value="TreeGrafter"/>
</dbReference>
<dbReference type="CDD" id="cd12913">
    <property type="entry name" value="PDC1_MCP_like"/>
    <property type="match status" value="1"/>
</dbReference>
<dbReference type="NCBIfam" id="TIGR00229">
    <property type="entry name" value="sensory_box"/>
    <property type="match status" value="1"/>
</dbReference>
<dbReference type="PROSITE" id="PS50885">
    <property type="entry name" value="HAMP"/>
    <property type="match status" value="1"/>
</dbReference>
<gene>
    <name evidence="12" type="ORF">CLV25_102233</name>
</gene>